<proteinExistence type="predicted"/>
<gene>
    <name evidence="1" type="ORF">SAMN04488529_12319</name>
</gene>
<protein>
    <recommendedName>
        <fullName evidence="3">DUF1657 domain-containing protein</fullName>
    </recommendedName>
</protein>
<organism evidence="1 2">
    <name type="scientific">Clostridium gasigenes</name>
    <dbReference type="NCBI Taxonomy" id="94869"/>
    <lineage>
        <taxon>Bacteria</taxon>
        <taxon>Bacillati</taxon>
        <taxon>Bacillota</taxon>
        <taxon>Clostridia</taxon>
        <taxon>Eubacteriales</taxon>
        <taxon>Clostridiaceae</taxon>
        <taxon>Clostridium</taxon>
    </lineage>
</organism>
<dbReference type="STRING" id="94869.SAMN04488529_12319"/>
<evidence type="ECO:0000313" key="1">
    <source>
        <dbReference type="EMBL" id="SDP83850.1"/>
    </source>
</evidence>
<keyword evidence="2" id="KW-1185">Reference proteome</keyword>
<dbReference type="Proteomes" id="UP000198597">
    <property type="component" value="Unassembled WGS sequence"/>
</dbReference>
<dbReference type="Pfam" id="PF07870">
    <property type="entry name" value="DUF1657"/>
    <property type="match status" value="1"/>
</dbReference>
<dbReference type="InterPro" id="IPR012452">
    <property type="entry name" value="DUF1657"/>
</dbReference>
<name>A0A1H0VZI5_9CLOT</name>
<sequence length="89" mass="9956">MNIKIDYEQDIGVVENYKGGIFMPTGNKLETALASAKGLGADMKTFSLDTDNEQAKQMFNELATTMGTVEQSIQSRLDFVKQEEPQYNK</sequence>
<reference evidence="1 2" key="1">
    <citation type="submission" date="2016-10" db="EMBL/GenBank/DDBJ databases">
        <authorList>
            <person name="de Groot N.N."/>
        </authorList>
    </citation>
    <scope>NUCLEOTIDE SEQUENCE [LARGE SCALE GENOMIC DNA]</scope>
    <source>
        <strain evidence="1 2">DSM 12272</strain>
    </source>
</reference>
<evidence type="ECO:0008006" key="3">
    <source>
        <dbReference type="Google" id="ProtNLM"/>
    </source>
</evidence>
<dbReference type="EMBL" id="FNJM01000023">
    <property type="protein sequence ID" value="SDP83850.1"/>
    <property type="molecule type" value="Genomic_DNA"/>
</dbReference>
<evidence type="ECO:0000313" key="2">
    <source>
        <dbReference type="Proteomes" id="UP000198597"/>
    </source>
</evidence>
<dbReference type="AlphaFoldDB" id="A0A1H0VZI5"/>
<accession>A0A1H0VZI5</accession>